<dbReference type="Pfam" id="PF00079">
    <property type="entry name" value="Serpin"/>
    <property type="match status" value="1"/>
</dbReference>
<dbReference type="EMBL" id="CAJDYZ010013164">
    <property type="protein sequence ID" value="CAD1480936.1"/>
    <property type="molecule type" value="Genomic_DNA"/>
</dbReference>
<feature type="compositionally biased region" description="Polar residues" evidence="4">
    <location>
        <begin position="1003"/>
        <end position="1020"/>
    </location>
</feature>
<keyword evidence="2" id="KW-0722">Serine protease inhibitor</keyword>
<feature type="compositionally biased region" description="Basic and acidic residues" evidence="4">
    <location>
        <begin position="33"/>
        <end position="45"/>
    </location>
</feature>
<feature type="region of interest" description="Disordered" evidence="4">
    <location>
        <begin position="1075"/>
        <end position="1115"/>
    </location>
</feature>
<feature type="region of interest" description="Disordered" evidence="4">
    <location>
        <begin position="1003"/>
        <end position="1041"/>
    </location>
</feature>
<comment type="similarity">
    <text evidence="3">Belongs to the serpin family.</text>
</comment>
<feature type="compositionally biased region" description="Polar residues" evidence="4">
    <location>
        <begin position="1087"/>
        <end position="1102"/>
    </location>
</feature>
<dbReference type="InterPro" id="IPR000215">
    <property type="entry name" value="Serpin_fam"/>
</dbReference>
<feature type="compositionally biased region" description="Polar residues" evidence="4">
    <location>
        <begin position="1129"/>
        <end position="1150"/>
    </location>
</feature>
<feature type="region of interest" description="Disordered" evidence="4">
    <location>
        <begin position="33"/>
        <end position="70"/>
    </location>
</feature>
<feature type="region of interest" description="Disordered" evidence="4">
    <location>
        <begin position="535"/>
        <end position="612"/>
    </location>
</feature>
<feature type="region of interest" description="Disordered" evidence="4">
    <location>
        <begin position="1129"/>
        <end position="1156"/>
    </location>
</feature>
<proteinExistence type="inferred from homology"/>
<dbReference type="SUPFAM" id="SSF56574">
    <property type="entry name" value="Serpins"/>
    <property type="match status" value="1"/>
</dbReference>
<evidence type="ECO:0000256" key="2">
    <source>
        <dbReference type="ARBA" id="ARBA00022900"/>
    </source>
</evidence>
<dbReference type="PANTHER" id="PTHR11461">
    <property type="entry name" value="SERINE PROTEASE INHIBITOR, SERPIN"/>
    <property type="match status" value="1"/>
</dbReference>
<feature type="domain" description="Serpin" evidence="5">
    <location>
        <begin position="1263"/>
        <end position="1679"/>
    </location>
</feature>
<dbReference type="InterPro" id="IPR023795">
    <property type="entry name" value="Serpin_CS"/>
</dbReference>
<dbReference type="InterPro" id="IPR036186">
    <property type="entry name" value="Serpin_sf"/>
</dbReference>
<dbReference type="SMART" id="SM00093">
    <property type="entry name" value="SERPIN"/>
    <property type="match status" value="1"/>
</dbReference>
<feature type="compositionally biased region" description="Low complexity" evidence="4">
    <location>
        <begin position="540"/>
        <end position="591"/>
    </location>
</feature>
<evidence type="ECO:0000313" key="6">
    <source>
        <dbReference type="EMBL" id="CAD1480936.1"/>
    </source>
</evidence>
<evidence type="ECO:0000259" key="5">
    <source>
        <dbReference type="SMART" id="SM00093"/>
    </source>
</evidence>
<dbReference type="Gene3D" id="2.30.39.10">
    <property type="entry name" value="Alpha-1-antitrypsin, domain 1"/>
    <property type="match status" value="2"/>
</dbReference>
<gene>
    <name evidence="6" type="ORF">MHI_LOCUS972032</name>
</gene>
<feature type="non-terminal residue" evidence="6">
    <location>
        <position position="1679"/>
    </location>
</feature>
<keyword evidence="7" id="KW-1185">Reference proteome</keyword>
<feature type="compositionally biased region" description="Basic and acidic residues" evidence="4">
    <location>
        <begin position="1027"/>
        <end position="1037"/>
    </location>
</feature>
<keyword evidence="1" id="KW-0646">Protease inhibitor</keyword>
<protein>
    <recommendedName>
        <fullName evidence="5">Serpin domain-containing protein</fullName>
    </recommendedName>
</protein>
<feature type="region of interest" description="Disordered" evidence="4">
    <location>
        <begin position="312"/>
        <end position="331"/>
    </location>
</feature>
<dbReference type="InterPro" id="IPR023796">
    <property type="entry name" value="Serpin_dom"/>
</dbReference>
<dbReference type="OrthoDB" id="1063785at2759"/>
<organism evidence="6 7">
    <name type="scientific">Heterotrigona itama</name>
    <dbReference type="NCBI Taxonomy" id="395501"/>
    <lineage>
        <taxon>Eukaryota</taxon>
        <taxon>Metazoa</taxon>
        <taxon>Ecdysozoa</taxon>
        <taxon>Arthropoda</taxon>
        <taxon>Hexapoda</taxon>
        <taxon>Insecta</taxon>
        <taxon>Pterygota</taxon>
        <taxon>Neoptera</taxon>
        <taxon>Endopterygota</taxon>
        <taxon>Hymenoptera</taxon>
        <taxon>Apocrita</taxon>
        <taxon>Aculeata</taxon>
        <taxon>Apoidea</taxon>
        <taxon>Anthophila</taxon>
        <taxon>Apidae</taxon>
        <taxon>Heterotrigona</taxon>
    </lineage>
</organism>
<dbReference type="InterPro" id="IPR042185">
    <property type="entry name" value="Serpin_sf_2"/>
</dbReference>
<feature type="region of interest" description="Disordered" evidence="4">
    <location>
        <begin position="837"/>
        <end position="859"/>
    </location>
</feature>
<feature type="compositionally biased region" description="Basic residues" evidence="4">
    <location>
        <begin position="46"/>
        <end position="63"/>
    </location>
</feature>
<evidence type="ECO:0000256" key="1">
    <source>
        <dbReference type="ARBA" id="ARBA00022690"/>
    </source>
</evidence>
<name>A0A6V7HK69_9HYME</name>
<feature type="compositionally biased region" description="Basic and acidic residues" evidence="4">
    <location>
        <begin position="312"/>
        <end position="322"/>
    </location>
</feature>
<dbReference type="GO" id="GO:0005615">
    <property type="term" value="C:extracellular space"/>
    <property type="evidence" value="ECO:0007669"/>
    <property type="project" value="InterPro"/>
</dbReference>
<evidence type="ECO:0000256" key="4">
    <source>
        <dbReference type="SAM" id="MobiDB-lite"/>
    </source>
</evidence>
<evidence type="ECO:0000313" key="7">
    <source>
        <dbReference type="Proteomes" id="UP000752696"/>
    </source>
</evidence>
<feature type="compositionally biased region" description="Low complexity" evidence="4">
    <location>
        <begin position="601"/>
        <end position="612"/>
    </location>
</feature>
<feature type="non-terminal residue" evidence="6">
    <location>
        <position position="1"/>
    </location>
</feature>
<dbReference type="PANTHER" id="PTHR11461:SF372">
    <property type="entry name" value="ACCESSORY GLAND PROTEIN ACP76A-RELATED"/>
    <property type="match status" value="1"/>
</dbReference>
<dbReference type="GO" id="GO:0004867">
    <property type="term" value="F:serine-type endopeptidase inhibitor activity"/>
    <property type="evidence" value="ECO:0007669"/>
    <property type="project" value="UniProtKB-KW"/>
</dbReference>
<dbReference type="InterPro" id="IPR042178">
    <property type="entry name" value="Serpin_sf_1"/>
</dbReference>
<sequence>RCTRLSQGFKHVVRARPRWKTVETTGVIHTGRNTDLRALSEDTEGRKKKKQREKTRRRQREKTRRAESRSSSQRLYLGRIYSEFGIYSITVFNRDRTGRRSVRNMSTELFHAALTTVVFWTCLSFSMGAERPLSETATTVLLPMKHSKSRSATYQAIRGIGEPKDARSEAVRATQENNRSPSPVGVNFYRLPPSPANLLKPDGFQFYTYNERGDMITKQMTMQEIQALIASGGPDHSNVEVQEPQKAEDILTGGKKVMDVVEKVQNVLKSAMDKPLSALSSGSHPMIPEKVNVEWSNILPAILAGDKYGNKVEESHHVEKPTSKPTSTHYVAHNQNDSTPDSLESNVSETVPLEVLGNVKVEKNGTQPTIAAKPTTVSYTEKLMIPVPVITTERNAESTGNSQYTTQSSTFHKLTEATPSLENTTYGSYDRDDENLTSANVLTKSTTTSVSLASTLQFTDESTKSSYDNAGLVSETLHSEKNNSHVDETVADSLVTQTKIKPVTGTSTEDDDVLLKTQTSSVSEANQVNAVQTMVTNEPSSKLPSQSSVSFTKLPPQSSTSVTKSPSSVPATTNKYKVTSVTEQSTTTQQDTIKKPSDYLSGSVEPSKSSPSMELVSSLSNVISQISDDTVSPVLSSSFGFQSISSDDENKRNNGSVTIATYSPTINEDRPENVNVTSDEERVQESFTETTVKFKTDKERISSTATTTTPIISTSVTELDKVSNQNSAVSNVTMNINETSATTSESLQPIALIESILHTASPEINTPVTESITLPSDLSENLLANTLASSLIANPSNLKTNKIQTALDETTTSYSEKLDSTNTVAFTLNSKLPISIGKDDTKKGRPTNENEISRTSTTKEDLFTVQQEIEPSQLPNELSVTSESTTLPSFTTDPVLKNTVTDGVSFGTSFANNILNEQTSNPTYETTISSNEASTNTSTRIIVPNVGNVTEVASQNSDKTSTVSLAETTEISSSGNHRDKPSSYHTVIDKLSTTWSEFSTAAASLSNAEEHPVQNTTDETALQRPLKKTEEQSRNDTVHTTVQHKINVVSSTTATSLDDTKSFVASTTPEPIIAALNSTTKEPDEINGTTSATSSDEMNSTDYKTEKPVQPHLHASNSTGMELLQLVDKSQSNESKLNDSASSSILQSKTNDTHANSEHTWQRISLHQITPSLSTEFTTRTTTPMMYTSTSASTLVNTSSTKLPSNGQSIATNVTESTVSLDASKSIGGLDTSTRNASADIVNFSRLCNELAIKFWIAANNGLSIGRSFALSPFGMTSLLAMIFLGARGSTSDQMNEILGLDNVATFNPHLIFQNVTDTVSLARHQGIANAAFVRELFADKAKVRKLLPFYKEQAQQFYEGLVAEVNFATISDLARRRTNLLIRKQTGGRIKDFVKSNIVPLRSPLAAISANVFQTDCNTSSASATGRDGELYFAVSAAHRLRKLIPVPATVWRSNVLAGYEPSLDATATAIGSADKLVSTIFLVPGQQGHAAPGDTLDRLEQRLVKGAFQDTTWDKLLKVLIPRPGLELQIPKFSHRSIVNATAALKRMGLDQLFSTQADFKGINGIGNRLFLSDVLQMNLFSTCGDENIANGRHHVEIYPASASLRNSRHVEEQTSRRIRRTADTKSENYRTVSLKERIRNVERSEEKPRLRLDQPFLYFVRHNPTGLILHIGRFNP</sequence>
<evidence type="ECO:0000256" key="3">
    <source>
        <dbReference type="RuleBase" id="RU000411"/>
    </source>
</evidence>
<dbReference type="Gene3D" id="3.30.497.10">
    <property type="entry name" value="Antithrombin, subunit I, domain 2"/>
    <property type="match status" value="1"/>
</dbReference>
<dbReference type="Proteomes" id="UP000752696">
    <property type="component" value="Unassembled WGS sequence"/>
</dbReference>
<accession>A0A6V7HK69</accession>
<dbReference type="PROSITE" id="PS00284">
    <property type="entry name" value="SERPIN"/>
    <property type="match status" value="1"/>
</dbReference>
<reference evidence="6" key="1">
    <citation type="submission" date="2020-07" db="EMBL/GenBank/DDBJ databases">
        <authorList>
            <person name="Nazaruddin N."/>
        </authorList>
    </citation>
    <scope>NUCLEOTIDE SEQUENCE</scope>
</reference>
<comment type="caution">
    <text evidence="6">The sequence shown here is derived from an EMBL/GenBank/DDBJ whole genome shotgun (WGS) entry which is preliminary data.</text>
</comment>